<sequence length="267" mass="29025">MLAGPRASTLRAGAGRLVAGFGGDGPGGDGPGGDGPGARGNPDADPATAARVLARARDLARDGGYAGLSVLLQPRQPRRQPRSPGRSRNRMDDAETGEPLYVDNAGLILFNPFLPLFLERLGLLAPDEDGVPRVTGTEAASRAVHLMQYLVDGRCDRPEPQLVLNKLLCGLAPSEPVLRAIEPDEADRAVCDGVIQAVIDNWTIIRNTSPAGLRETFLQREGRLQRDADRWTLQIQRKTVDILADQIPWNRSVVYHRWMTAPIHVVW</sequence>
<dbReference type="AlphaFoldDB" id="A0A2S2CZD6"/>
<feature type="region of interest" description="Disordered" evidence="1">
    <location>
        <begin position="68"/>
        <end position="95"/>
    </location>
</feature>
<dbReference type="EMBL" id="CP029358">
    <property type="protein sequence ID" value="AWK89872.1"/>
    <property type="molecule type" value="Genomic_DNA"/>
</dbReference>
<dbReference type="KEGG" id="azz:DEW08_28030"/>
<feature type="compositionally biased region" description="Basic residues" evidence="1">
    <location>
        <begin position="76"/>
        <end position="88"/>
    </location>
</feature>
<evidence type="ECO:0000313" key="3">
    <source>
        <dbReference type="Proteomes" id="UP000245629"/>
    </source>
</evidence>
<gene>
    <name evidence="2" type="ORF">DEW08_28030</name>
</gene>
<organism evidence="2 3">
    <name type="scientific">Azospirillum thermophilum</name>
    <dbReference type="NCBI Taxonomy" id="2202148"/>
    <lineage>
        <taxon>Bacteria</taxon>
        <taxon>Pseudomonadati</taxon>
        <taxon>Pseudomonadota</taxon>
        <taxon>Alphaproteobacteria</taxon>
        <taxon>Rhodospirillales</taxon>
        <taxon>Azospirillaceae</taxon>
        <taxon>Azospirillum</taxon>
    </lineage>
</organism>
<dbReference type="RefSeq" id="WP_109333604.1">
    <property type="nucleotide sequence ID" value="NZ_CP029358.1"/>
</dbReference>
<keyword evidence="2" id="KW-0614">Plasmid</keyword>
<evidence type="ECO:0000256" key="1">
    <source>
        <dbReference type="SAM" id="MobiDB-lite"/>
    </source>
</evidence>
<geneLocation type="plasmid" evidence="2 3">
    <name>unnamed3</name>
</geneLocation>
<feature type="region of interest" description="Disordered" evidence="1">
    <location>
        <begin position="15"/>
        <end position="47"/>
    </location>
</feature>
<keyword evidence="3" id="KW-1185">Reference proteome</keyword>
<reference evidence="3" key="1">
    <citation type="submission" date="2018-05" db="EMBL/GenBank/DDBJ databases">
        <title>Azospirillum thermophila sp. nov., a novel isolated from hot spring.</title>
        <authorList>
            <person name="Zhao Z."/>
        </authorList>
    </citation>
    <scope>NUCLEOTIDE SEQUENCE [LARGE SCALE GENOMIC DNA]</scope>
    <source>
        <strain evidence="3">CFH 70021</strain>
        <plasmid evidence="3">unnamed3</plasmid>
    </source>
</reference>
<protein>
    <submittedName>
        <fullName evidence="2">Uncharacterized protein</fullName>
    </submittedName>
</protein>
<feature type="compositionally biased region" description="Gly residues" evidence="1">
    <location>
        <begin position="20"/>
        <end position="38"/>
    </location>
</feature>
<dbReference type="InterPro" id="IPR045538">
    <property type="entry name" value="CIS_TMP"/>
</dbReference>
<accession>A0A2S2CZD6</accession>
<name>A0A2S2CZD6_9PROT</name>
<evidence type="ECO:0000313" key="2">
    <source>
        <dbReference type="EMBL" id="AWK89872.1"/>
    </source>
</evidence>
<dbReference type="Proteomes" id="UP000245629">
    <property type="component" value="Plasmid unnamed3"/>
</dbReference>
<dbReference type="Pfam" id="PF19268">
    <property type="entry name" value="CIS_TMP"/>
    <property type="match status" value="1"/>
</dbReference>
<proteinExistence type="predicted"/>